<dbReference type="PANTHER" id="PTHR38442">
    <property type="entry name" value="INNER MEMBRANE PROTEIN-RELATED"/>
    <property type="match status" value="1"/>
</dbReference>
<evidence type="ECO:0000313" key="2">
    <source>
        <dbReference type="Proteomes" id="UP000567922"/>
    </source>
</evidence>
<dbReference type="GO" id="GO:0005886">
    <property type="term" value="C:plasma membrane"/>
    <property type="evidence" value="ECO:0007669"/>
    <property type="project" value="TreeGrafter"/>
</dbReference>
<protein>
    <submittedName>
        <fullName evidence="1">Uncharacterized membrane-anchored protein YjiN (DUF445 family)</fullName>
    </submittedName>
</protein>
<dbReference type="Proteomes" id="UP000567922">
    <property type="component" value="Unassembled WGS sequence"/>
</dbReference>
<dbReference type="InterPro" id="IPR007383">
    <property type="entry name" value="DUF445"/>
</dbReference>
<proteinExistence type="predicted"/>
<keyword evidence="2" id="KW-1185">Reference proteome</keyword>
<evidence type="ECO:0000313" key="1">
    <source>
        <dbReference type="EMBL" id="MBB3037512.1"/>
    </source>
</evidence>
<reference evidence="1 2" key="1">
    <citation type="submission" date="2020-08" db="EMBL/GenBank/DDBJ databases">
        <title>Sequencing the genomes of 1000 actinobacteria strains.</title>
        <authorList>
            <person name="Klenk H.-P."/>
        </authorList>
    </citation>
    <scope>NUCLEOTIDE SEQUENCE [LARGE SCALE GENOMIC DNA]</scope>
    <source>
        <strain evidence="1 2">DSM 45258</strain>
    </source>
</reference>
<sequence length="421" mass="47330">MQLMDLNDEAKRRDLRKMKMFSLAFLAVAASIYLYCRYLESQEDPAGWVSFLRAASEAGVVGGLADWFAVTALFKRPMGLPIPHTALIKKKKDQLGENLGTFVGSNFLSRDVVTQRLQSAELPKKAGEWLADPAHADRIATEAAAMLRAFVMVLRDEDVQQVIDNTLVKRIAEPKWGPPLGKILGELLKENRQQPVIELLCDRAYQWALGSQETIDRIVTRDSPTWSPKMVDLLVGEKIHRELVEFAWKVRSDPEHEVRVAANQFLFDFADDLQNDETTIAKAERIKTELMNRREVTGLASAAWSLVKKMILESVDDPKSTLRLKIRDSVISFGERLKDDAALRTKVERWMTDGAGYVIDNYAHEITSIISDTVAKWDADEASDKIELQVGRDLQFIRINGTVVGALAGLSIHSITHLLFA</sequence>
<gene>
    <name evidence="1" type="ORF">FHU29_001961</name>
</gene>
<dbReference type="Pfam" id="PF04286">
    <property type="entry name" value="DUF445"/>
    <property type="match status" value="1"/>
</dbReference>
<dbReference type="AlphaFoldDB" id="A0A839RKU8"/>
<accession>A0A839RKU8</accession>
<dbReference type="PANTHER" id="PTHR38442:SF1">
    <property type="entry name" value="INNER MEMBRANE PROTEIN"/>
    <property type="match status" value="1"/>
</dbReference>
<comment type="caution">
    <text evidence="1">The sequence shown here is derived from an EMBL/GenBank/DDBJ whole genome shotgun (WGS) entry which is preliminary data.</text>
</comment>
<dbReference type="EMBL" id="JACHWS010000002">
    <property type="protein sequence ID" value="MBB3037512.1"/>
    <property type="molecule type" value="Genomic_DNA"/>
</dbReference>
<name>A0A839RKU8_9ACTN</name>
<organism evidence="1 2">
    <name type="scientific">Hoyosella altamirensis</name>
    <dbReference type="NCBI Taxonomy" id="616997"/>
    <lineage>
        <taxon>Bacteria</taxon>
        <taxon>Bacillati</taxon>
        <taxon>Actinomycetota</taxon>
        <taxon>Actinomycetes</taxon>
        <taxon>Mycobacteriales</taxon>
        <taxon>Hoyosellaceae</taxon>
        <taxon>Hoyosella</taxon>
    </lineage>
</organism>